<reference evidence="1 2" key="1">
    <citation type="submission" date="2019-07" db="EMBL/GenBank/DDBJ databases">
        <authorList>
            <person name="Duangmal K."/>
            <person name="Teo W.F.A."/>
        </authorList>
    </citation>
    <scope>NUCLEOTIDE SEQUENCE [LARGE SCALE GENOMIC DNA]</scope>
    <source>
        <strain evidence="1 2">TBRC 6029</strain>
    </source>
</reference>
<dbReference type="OrthoDB" id="9760040at2"/>
<sequence>MTEVAELADEFVEALFDAEPLWPAVLGIDSDREGLAELTEAAEEEQRATLEEFLRRAGALEPETAQDRVTRDVLVAQARGILDRLATHAAEYTVTDLFVAPAVSLLTILPMVGVTTPEQAERQLGRLAAIPRHLEQAADRHRAGVAAGRVPVAHLVAAAIAHLDRYLAGAADPAADPLQRRPLPSDELTARRAELIKSVVHPAFAAYRDVLDREIAPHGRPLDKPGLCWLPGGEEMYAAAARVHTTTDRTPEDLHETGLRLIDDLAREYAEIGSRVFGTSALPEIFERLRTDPELRWKDAGELLDTARSAIERAAEAAPRWFGRIPPHPWVVEPVPAAEAPGGPAAYYLPPAMDGSRPGTYFANTHQVSERFRHTAEVIAFHEAIPGHHFQLSTQLGLTDLPLLHRIGEFNAYTEGWGLYTERLAHEMGLYSGDLALLGMLTVDSMRAGRLVVDTGLHAKGWSRQQAVDYLTEHTPMPKVEIESEVDRYIAYPGQALSYMVGRLEILRIRRKAADALGEKFDIRAFHDVVLGGGALPMSVLDAVVEDWVRSVAS</sequence>
<reference evidence="1 2" key="2">
    <citation type="submission" date="2019-08" db="EMBL/GenBank/DDBJ databases">
        <title>Amycolatopsis acidicola sp. nov., isolated from peat swamp forest soil.</title>
        <authorList>
            <person name="Srisuk N."/>
        </authorList>
    </citation>
    <scope>NUCLEOTIDE SEQUENCE [LARGE SCALE GENOMIC DNA]</scope>
    <source>
        <strain evidence="1 2">TBRC 6029</strain>
    </source>
</reference>
<gene>
    <name evidence="1" type="ORF">FNH05_31660</name>
</gene>
<name>A0A558APS3_9PSEU</name>
<comment type="caution">
    <text evidence="1">The sequence shown here is derived from an EMBL/GenBank/DDBJ whole genome shotgun (WGS) entry which is preliminary data.</text>
</comment>
<protein>
    <submittedName>
        <fullName evidence="1">DUF885 domain-containing protein</fullName>
    </submittedName>
</protein>
<dbReference type="Pfam" id="PF05960">
    <property type="entry name" value="DUF885"/>
    <property type="match status" value="1"/>
</dbReference>
<dbReference type="PANTHER" id="PTHR33361:SF2">
    <property type="entry name" value="DUF885 DOMAIN-CONTAINING PROTEIN"/>
    <property type="match status" value="1"/>
</dbReference>
<organism evidence="1 2">
    <name type="scientific">Amycolatopsis rhizosphaerae</name>
    <dbReference type="NCBI Taxonomy" id="2053003"/>
    <lineage>
        <taxon>Bacteria</taxon>
        <taxon>Bacillati</taxon>
        <taxon>Actinomycetota</taxon>
        <taxon>Actinomycetes</taxon>
        <taxon>Pseudonocardiales</taxon>
        <taxon>Pseudonocardiaceae</taxon>
        <taxon>Amycolatopsis</taxon>
    </lineage>
</organism>
<evidence type="ECO:0000313" key="1">
    <source>
        <dbReference type="EMBL" id="TVT26253.1"/>
    </source>
</evidence>
<dbReference type="PANTHER" id="PTHR33361">
    <property type="entry name" value="GLR0591 PROTEIN"/>
    <property type="match status" value="1"/>
</dbReference>
<dbReference type="AlphaFoldDB" id="A0A558APS3"/>
<evidence type="ECO:0000313" key="2">
    <source>
        <dbReference type="Proteomes" id="UP000320011"/>
    </source>
</evidence>
<proteinExistence type="predicted"/>
<dbReference type="InterPro" id="IPR010281">
    <property type="entry name" value="DUF885"/>
</dbReference>
<accession>A0A558APS3</accession>
<dbReference type="EMBL" id="VJWX01000503">
    <property type="protein sequence ID" value="TVT26253.1"/>
    <property type="molecule type" value="Genomic_DNA"/>
</dbReference>
<dbReference type="RefSeq" id="WP_144592517.1">
    <property type="nucleotide sequence ID" value="NZ_VJWX01000503.1"/>
</dbReference>
<dbReference type="Proteomes" id="UP000320011">
    <property type="component" value="Unassembled WGS sequence"/>
</dbReference>
<keyword evidence="2" id="KW-1185">Reference proteome</keyword>